<sequence>MKKDQGSIEKVKLLINNPLFVRMVTEKGKEKMRFVIRKKFSEYNEEDIIVACHIVNSMKDAEKMLSLRKHKIWENIEKESFSEEKVAFSSSVIGDCFRAIGKIKHAIVVVLAGILIGGYFFKDDILITLNNNTPVVVNNIEVGKNKATLTLGNGLEVILENGANFQAENLSSNGKEIVYNTRGQENATEIEFNYLTVPRGGQYFVKLSDGTQVRLNSESQLKYPVSFINGETREVELVYGEAYFDVSPGNVHNGAKFKVYNKSQEVEVLGTKFNIKAYKDEPNVYTTLIEGKIIINTLANKQVLAPNEQSILNVFNSEMEIVEVDIKGEIAWVNGDFVFQGKTLKDIMKVLSRWYNVSIEFQNKEIEKYKFNGELSKSQDLEEILLLIKNTNFISNYEIKEKTIILK</sequence>
<evidence type="ECO:0000259" key="2">
    <source>
        <dbReference type="Pfam" id="PF16344"/>
    </source>
</evidence>
<dbReference type="Pfam" id="PF04773">
    <property type="entry name" value="FecR"/>
    <property type="match status" value="1"/>
</dbReference>
<accession>A0ABT8WUZ3</accession>
<dbReference type="InterPro" id="IPR032508">
    <property type="entry name" value="FecR_C"/>
</dbReference>
<protein>
    <submittedName>
        <fullName evidence="3">FecR family protein</fullName>
    </submittedName>
</protein>
<name>A0ABT8WUZ3_9FLAO</name>
<dbReference type="InterPro" id="IPR012373">
    <property type="entry name" value="Ferrdict_sens_TM"/>
</dbReference>
<dbReference type="Proteomes" id="UP001176806">
    <property type="component" value="Unassembled WGS sequence"/>
</dbReference>
<dbReference type="EMBL" id="JAUOEL010000010">
    <property type="protein sequence ID" value="MDO5976980.1"/>
    <property type="molecule type" value="Genomic_DNA"/>
</dbReference>
<reference evidence="3" key="1">
    <citation type="submission" date="2023-07" db="EMBL/GenBank/DDBJ databases">
        <title>Two novel species in the genus Flavivirga.</title>
        <authorList>
            <person name="Kwon K."/>
        </authorList>
    </citation>
    <scope>NUCLEOTIDE SEQUENCE</scope>
    <source>
        <strain evidence="3">KACC 14158</strain>
    </source>
</reference>
<dbReference type="RefSeq" id="WP_303304315.1">
    <property type="nucleotide sequence ID" value="NZ_BAABDA010000064.1"/>
</dbReference>
<organism evidence="3 4">
    <name type="scientific">Flavivirga jejuensis</name>
    <dbReference type="NCBI Taxonomy" id="870487"/>
    <lineage>
        <taxon>Bacteria</taxon>
        <taxon>Pseudomonadati</taxon>
        <taxon>Bacteroidota</taxon>
        <taxon>Flavobacteriia</taxon>
        <taxon>Flavobacteriales</taxon>
        <taxon>Flavobacteriaceae</taxon>
        <taxon>Flavivirga</taxon>
    </lineage>
</organism>
<evidence type="ECO:0000313" key="3">
    <source>
        <dbReference type="EMBL" id="MDO5976980.1"/>
    </source>
</evidence>
<keyword evidence="4" id="KW-1185">Reference proteome</keyword>
<dbReference type="PANTHER" id="PTHR30273:SF2">
    <property type="entry name" value="PROTEIN FECR"/>
    <property type="match status" value="1"/>
</dbReference>
<evidence type="ECO:0000313" key="4">
    <source>
        <dbReference type="Proteomes" id="UP001176806"/>
    </source>
</evidence>
<dbReference type="PANTHER" id="PTHR30273">
    <property type="entry name" value="PERIPLASMIC SIGNAL SENSOR AND SIGMA FACTOR ACTIVATOR FECR-RELATED"/>
    <property type="match status" value="1"/>
</dbReference>
<dbReference type="Pfam" id="PF16344">
    <property type="entry name" value="FecR_C"/>
    <property type="match status" value="1"/>
</dbReference>
<comment type="caution">
    <text evidence="3">The sequence shown here is derived from an EMBL/GenBank/DDBJ whole genome shotgun (WGS) entry which is preliminary data.</text>
</comment>
<feature type="domain" description="Protein FecR C-terminal" evidence="2">
    <location>
        <begin position="336"/>
        <end position="406"/>
    </location>
</feature>
<dbReference type="Gene3D" id="2.60.120.1440">
    <property type="match status" value="1"/>
</dbReference>
<proteinExistence type="predicted"/>
<feature type="domain" description="FecR protein" evidence="1">
    <location>
        <begin position="197"/>
        <end position="293"/>
    </location>
</feature>
<dbReference type="Gene3D" id="3.55.50.30">
    <property type="match status" value="1"/>
</dbReference>
<dbReference type="InterPro" id="IPR006860">
    <property type="entry name" value="FecR"/>
</dbReference>
<gene>
    <name evidence="3" type="ORF">Q4Q40_22500</name>
</gene>
<evidence type="ECO:0000259" key="1">
    <source>
        <dbReference type="Pfam" id="PF04773"/>
    </source>
</evidence>